<dbReference type="AlphaFoldDB" id="A0A7N2L6F5"/>
<keyword evidence="3" id="KW-1185">Reference proteome</keyword>
<dbReference type="OMA" id="ADPICER"/>
<evidence type="ECO:0000259" key="1">
    <source>
        <dbReference type="Pfam" id="PF13966"/>
    </source>
</evidence>
<dbReference type="EMBL" id="LRBV02000003">
    <property type="status" value="NOT_ANNOTATED_CDS"/>
    <property type="molecule type" value="Genomic_DNA"/>
</dbReference>
<reference evidence="2 3" key="1">
    <citation type="journal article" date="2016" name="G3 (Bethesda)">
        <title>First Draft Assembly and Annotation of the Genome of a California Endemic Oak Quercus lobata Nee (Fagaceae).</title>
        <authorList>
            <person name="Sork V.L."/>
            <person name="Fitz-Gibbon S.T."/>
            <person name="Puiu D."/>
            <person name="Crepeau M."/>
            <person name="Gugger P.F."/>
            <person name="Sherman R."/>
            <person name="Stevens K."/>
            <person name="Langley C.H."/>
            <person name="Pellegrini M."/>
            <person name="Salzberg S.L."/>
        </authorList>
    </citation>
    <scope>NUCLEOTIDE SEQUENCE [LARGE SCALE GENOMIC DNA]</scope>
    <source>
        <strain evidence="2 3">cv. SW786</strain>
    </source>
</reference>
<name>A0A7N2L6F5_QUELO</name>
<dbReference type="Pfam" id="PF13966">
    <property type="entry name" value="zf-RVT"/>
    <property type="match status" value="1"/>
</dbReference>
<protein>
    <recommendedName>
        <fullName evidence="1">Reverse transcriptase zinc-binding domain-containing protein</fullName>
    </recommendedName>
</protein>
<dbReference type="Gramene" id="QL03p037453:mrna">
    <property type="protein sequence ID" value="QL03p037453:mrna:CDS:1"/>
    <property type="gene ID" value="QL03p037453"/>
</dbReference>
<dbReference type="InParanoid" id="A0A7N2L6F5"/>
<sequence>MVDGLFVEEDGEMIKKIPLSQLATEDVLYWPFTSNGIYSCKSGYRFLKEEAEQSETIRVPPLRDKHLWKAIWSMHVAQKVKNFVWRACRNALPTKKELVKRTIIADPICERC</sequence>
<proteinExistence type="predicted"/>
<feature type="domain" description="Reverse transcriptase zinc-binding" evidence="1">
    <location>
        <begin position="38"/>
        <end position="112"/>
    </location>
</feature>
<dbReference type="EnsemblPlants" id="QL03p037453:mrna">
    <property type="protein sequence ID" value="QL03p037453:mrna:CDS:1"/>
    <property type="gene ID" value="QL03p037453"/>
</dbReference>
<accession>A0A7N2L6F5</accession>
<dbReference type="Proteomes" id="UP000594261">
    <property type="component" value="Chromosome 3"/>
</dbReference>
<evidence type="ECO:0000313" key="2">
    <source>
        <dbReference type="EnsemblPlants" id="QL03p037453:mrna:CDS:1"/>
    </source>
</evidence>
<dbReference type="InterPro" id="IPR026960">
    <property type="entry name" value="RVT-Znf"/>
</dbReference>
<evidence type="ECO:0000313" key="3">
    <source>
        <dbReference type="Proteomes" id="UP000594261"/>
    </source>
</evidence>
<organism evidence="2 3">
    <name type="scientific">Quercus lobata</name>
    <name type="common">Valley oak</name>
    <dbReference type="NCBI Taxonomy" id="97700"/>
    <lineage>
        <taxon>Eukaryota</taxon>
        <taxon>Viridiplantae</taxon>
        <taxon>Streptophyta</taxon>
        <taxon>Embryophyta</taxon>
        <taxon>Tracheophyta</taxon>
        <taxon>Spermatophyta</taxon>
        <taxon>Magnoliopsida</taxon>
        <taxon>eudicotyledons</taxon>
        <taxon>Gunneridae</taxon>
        <taxon>Pentapetalae</taxon>
        <taxon>rosids</taxon>
        <taxon>fabids</taxon>
        <taxon>Fagales</taxon>
        <taxon>Fagaceae</taxon>
        <taxon>Quercus</taxon>
    </lineage>
</organism>
<reference evidence="2" key="2">
    <citation type="submission" date="2021-01" db="UniProtKB">
        <authorList>
            <consortium name="EnsemblPlants"/>
        </authorList>
    </citation>
    <scope>IDENTIFICATION</scope>
</reference>